<dbReference type="GO" id="GO:0004519">
    <property type="term" value="F:endonuclease activity"/>
    <property type="evidence" value="ECO:0007669"/>
    <property type="project" value="UniProtKB-KW"/>
</dbReference>
<dbReference type="InterPro" id="IPR041635">
    <property type="entry name" value="Type_ISP_LLaBIII_C"/>
</dbReference>
<keyword evidence="3" id="KW-0347">Helicase</keyword>
<dbReference type="InterPro" id="IPR001650">
    <property type="entry name" value="Helicase_C-like"/>
</dbReference>
<dbReference type="Pfam" id="PF22240">
    <property type="entry name" value="ISP_coupler"/>
    <property type="match status" value="1"/>
</dbReference>
<evidence type="ECO:0000313" key="4">
    <source>
        <dbReference type="EMBL" id="AEF86435.1"/>
    </source>
</evidence>
<dbReference type="Gene3D" id="3.40.50.300">
    <property type="entry name" value="P-loop containing nucleotide triphosphate hydrolases"/>
    <property type="match status" value="2"/>
</dbReference>
<evidence type="ECO:0000259" key="2">
    <source>
        <dbReference type="PROSITE" id="PS51192"/>
    </source>
</evidence>
<dbReference type="SUPFAM" id="SSF53335">
    <property type="entry name" value="S-adenosyl-L-methionine-dependent methyltransferases"/>
    <property type="match status" value="1"/>
</dbReference>
<dbReference type="InterPro" id="IPR027417">
    <property type="entry name" value="P-loop_NTPase"/>
</dbReference>
<evidence type="ECO:0000313" key="3">
    <source>
        <dbReference type="EMBL" id="ADJ19584.1"/>
    </source>
</evidence>
<keyword evidence="5" id="KW-1185">Reference proteome</keyword>
<keyword evidence="4" id="KW-0255">Endonuclease</keyword>
<dbReference type="eggNOG" id="COG4889">
    <property type="taxonomic scope" value="Bacteria"/>
</dbReference>
<dbReference type="PROSITE" id="PS51192">
    <property type="entry name" value="HELICASE_ATP_BIND_1"/>
    <property type="match status" value="1"/>
</dbReference>
<dbReference type="PANTHER" id="PTHR47396">
    <property type="entry name" value="TYPE I RESTRICTION ENZYME ECOKI R PROTEIN"/>
    <property type="match status" value="1"/>
</dbReference>
<dbReference type="GO" id="GO:0006304">
    <property type="term" value="P:DNA modification"/>
    <property type="evidence" value="ECO:0007669"/>
    <property type="project" value="InterPro"/>
</dbReference>
<feature type="region of interest" description="Disordered" evidence="1">
    <location>
        <begin position="679"/>
        <end position="699"/>
    </location>
</feature>
<dbReference type="Pfam" id="PF07669">
    <property type="entry name" value="Eco57I"/>
    <property type="match status" value="1"/>
</dbReference>
<sequence length="1659" mass="188902">MNPFETVIQKYRDTAFSERDKGYRFEKLMQEYLKSDPLYAAQWSNVWLWGDFPSRKDFSGKDTGIDLVARTIHGDYWAIQCKCFKEDTRINKPMVDTFLSTSGKSFYDVLEPGKKVRFSCRLWLDTTIAGFNPEAENTIKGQTPEVIRRGYLDLVDAPVDWAKLDKGSSGEQAVKKRYSPKPHQQTAIDATHNYLKTSDRGKLIMACGTGKTFTSLRILENETGGEGFALFLVPSIALLGQTLREWSAQAQEPLYPICICSDAQVSKTKDDDSVVDLALPASTNIKNITQQYDRAIASQKKSGGLVVVFSTYQSIDVISQVQKSINKQKQGSFLFDLIICDEAHRTTGVTISGQDESAFVKVHDDKFLKSKKRIYMTATPRLYSESAQKKAKEADALLCSMDDTKLYGEEMYRIGFGEAVDKELLSDYKVIVLTIETEQLNEKLKAAIEKHNSNENKEIEVEDALKIIGCINALSKKSLTDKEIFENIDPQPMHSAVAFCQNIAISKATAEAFNDVREAYFESLTEEQRKEIVTVESKHVDGTMGAQTRERKLQWLKSADTGKQDCHILNNVRCLSEGVDVPSLDAVMFLSARNSQIDVVQSVGRVMRKAPNKKYGYIIIPVVVPSTAEPEKILASDRFNVVWTVLNALRAHDDRFNATINKIELNKKKPDKIKVTGTSIGGAAADGDDDSGSGAAKDRKLKSEFQKQMELEFAQFQGYIYAKMVQKCGNRLYWEQWAADVAKIAERHIEQITAIVSQEGKPKDEFTRYLSGLQKNINPSVSQKDAIEMLAQHIITQPVFEALFEDYSFVKNNPVSQSMQGIINVLNEKTTKEDSEQLDRFYVSVRKRAEGLDNGEAKQRVISDLYDKFFRTAFPLVTEKLGIVYTPVEIVDFIIHSVEDVLQKEFSRSLSDENVHILDPFTGTGTFITRLLQSGIIRPEDLERKYNKEIHANEIMLLAYYIASINIENVYHDLLKSLDPYNEIFLEPIKELAVADSGAKAKIKKFPKKAANHGYTAFNGICLTDTFQLGETKEGENLFSEIFPQNSRRVQEQQKMPLRVIIGNPPYSVGQKSANDNAQNQVYPRLEARIAQTYVETSNANLNKAAYDSYIKAFRWASDRLDPNNGGIIGFVSNGSWLDSNGLDGFRMALEKEFSTIYVYNLRGNQRTSGELSRKEGGKIFGSGSRTPVSISIIVKKPNEIENKDEIFYKDIGDYLSREEKLNIVSTAQSILNPSIKMTQIKPNKHGDWINKRNSRFNEFIPIEAENKFDSNSHSYFTAHSLGIATNKDAWLYNFSEILLTKNIKAMVNFYNSQRVDYQKSENEIYSKNWVTYDTSKITWTDMFLKDLENNIKYNFDNNSLCVSLYRPFVKQTFCYEKQFIQRTYQQQKLFPTAEYKNHLICVSGVGVTKEFSCIITDVLPDLEVIGKSQCFPLYWYEKKDKVQGGLFENVDDEYIRHDAISDFIFEQARTRYGNRVTKEDIFYYVYGILHSPEYRKTFANDLKKMLPRLPLVEKPHDFWEFSEAGKKLADLHLTYEDQKKPAEVKVTGVEKKDFVVNKMEFAKKDKKEQKDTIIYNAQITISNIPAKAYEYVVNGKSAIEWIMERYAVTTHKESGITNNPNDWAAEHGDPRYILDLLLSVISLSVKTVDIVNRLPKVE</sequence>
<dbReference type="KEGG" id="tpi:TREPR_3115"/>
<dbReference type="InterPro" id="IPR014001">
    <property type="entry name" value="Helicase_ATP-bd"/>
</dbReference>
<keyword evidence="4" id="KW-0378">Hydrolase</keyword>
<dbReference type="REBASE" id="35195">
    <property type="entry name" value="TprZAS2ORFAP"/>
</dbReference>
<dbReference type="OrthoDB" id="9802848at2"/>
<keyword evidence="4" id="KW-0808">Transferase</keyword>
<feature type="domain" description="Helicase ATP-binding" evidence="2">
    <location>
        <begin position="192"/>
        <end position="398"/>
    </location>
</feature>
<dbReference type="SUPFAM" id="SSF52540">
    <property type="entry name" value="P-loop containing nucleoside triphosphate hydrolases"/>
    <property type="match status" value="1"/>
</dbReference>
<gene>
    <name evidence="4" type="ordered locus">TREPR_3115</name>
</gene>
<dbReference type="EMBL" id="CP001843">
    <property type="protein sequence ID" value="AEF86435.1"/>
    <property type="molecule type" value="Genomic_DNA"/>
</dbReference>
<dbReference type="GO" id="GO:0005524">
    <property type="term" value="F:ATP binding"/>
    <property type="evidence" value="ECO:0007669"/>
    <property type="project" value="InterPro"/>
</dbReference>
<reference evidence="3" key="3">
    <citation type="journal article" date="2010" name="Environ. Microbiol.">
        <title>Selenium controls transcription of paralogous formate dehydrogenase genes in the termite gut acetogen, Treponema primitia.</title>
        <authorList>
            <person name="Matson E.G."/>
            <person name="Zhang X."/>
            <person name="Leadbetter J.R."/>
        </authorList>
    </citation>
    <scope>NUCLEOTIDE SEQUENCE</scope>
    <source>
        <strain evidence="3">ZAS-2</strain>
    </source>
</reference>
<keyword evidence="3" id="KW-0067">ATP-binding</keyword>
<dbReference type="Proteomes" id="UP000009223">
    <property type="component" value="Chromosome"/>
</dbReference>
<dbReference type="InterPro" id="IPR029063">
    <property type="entry name" value="SAM-dependent_MTases_sf"/>
</dbReference>
<dbReference type="EMBL" id="FJ479768">
    <property type="protein sequence ID" value="ADJ19584.1"/>
    <property type="molecule type" value="Genomic_DNA"/>
</dbReference>
<dbReference type="InterPro" id="IPR039442">
    <property type="entry name" value="Mrr-like_dom"/>
</dbReference>
<organism evidence="3">
    <name type="scientific">Treponema primitia (strain ATCC BAA-887 / DSM 12427 / ZAS-2)</name>
    <dbReference type="NCBI Taxonomy" id="545694"/>
    <lineage>
        <taxon>Bacteria</taxon>
        <taxon>Pseudomonadati</taxon>
        <taxon>Spirochaetota</taxon>
        <taxon>Spirochaetia</taxon>
        <taxon>Spirochaetales</taxon>
        <taxon>Treponemataceae</taxon>
        <taxon>Treponema</taxon>
    </lineage>
</organism>
<dbReference type="GO" id="GO:0016787">
    <property type="term" value="F:hydrolase activity"/>
    <property type="evidence" value="ECO:0007669"/>
    <property type="project" value="InterPro"/>
</dbReference>
<dbReference type="GO" id="GO:0032259">
    <property type="term" value="P:methylation"/>
    <property type="evidence" value="ECO:0007669"/>
    <property type="project" value="UniProtKB-KW"/>
</dbReference>
<dbReference type="CDD" id="cd22333">
    <property type="entry name" value="LlaBIII_nuclease-like"/>
    <property type="match status" value="1"/>
</dbReference>
<dbReference type="GO" id="GO:0004386">
    <property type="term" value="F:helicase activity"/>
    <property type="evidence" value="ECO:0007669"/>
    <property type="project" value="UniProtKB-KW"/>
</dbReference>
<dbReference type="GO" id="GO:0005829">
    <property type="term" value="C:cytosol"/>
    <property type="evidence" value="ECO:0007669"/>
    <property type="project" value="TreeGrafter"/>
</dbReference>
<dbReference type="SMART" id="SM00490">
    <property type="entry name" value="HELICc"/>
    <property type="match status" value="1"/>
</dbReference>
<dbReference type="GO" id="GO:0003677">
    <property type="term" value="F:DNA binding"/>
    <property type="evidence" value="ECO:0007669"/>
    <property type="project" value="InterPro"/>
</dbReference>
<keyword evidence="4" id="KW-0540">Nuclease</keyword>
<evidence type="ECO:0000313" key="5">
    <source>
        <dbReference type="Proteomes" id="UP000009223"/>
    </source>
</evidence>
<dbReference type="HOGENOM" id="CLU_002151_1_0_12"/>
<dbReference type="Pfam" id="PF04851">
    <property type="entry name" value="ResIII"/>
    <property type="match status" value="1"/>
</dbReference>
<dbReference type="InterPro" id="IPR002052">
    <property type="entry name" value="DNA_methylase_N6_adenine_CS"/>
</dbReference>
<dbReference type="STRING" id="545694.TREPR_3115"/>
<dbReference type="SMART" id="SM00487">
    <property type="entry name" value="DEXDc"/>
    <property type="match status" value="1"/>
</dbReference>
<reference evidence="4 5" key="4">
    <citation type="journal article" date="2011" name="ISME J.">
        <title>RNA-seq reveals cooperative metabolic interactions between two termite-gut spirochete species in co-culture.</title>
        <authorList>
            <person name="Rosenthal A.Z."/>
            <person name="Matson E.G."/>
            <person name="Eldar A."/>
            <person name="Leadbetter J.R."/>
        </authorList>
    </citation>
    <scope>NUCLEOTIDE SEQUENCE [LARGE SCALE GENOMIC DNA]</scope>
    <source>
        <strain evidence="5">ATCC BAA-887 / DSM 12427 / ZAS-2</strain>
        <strain evidence="4">ZAS-2</strain>
    </source>
</reference>
<proteinExistence type="predicted"/>
<dbReference type="SUPFAM" id="SSF52980">
    <property type="entry name" value="Restriction endonuclease-like"/>
    <property type="match status" value="1"/>
</dbReference>
<dbReference type="InterPro" id="IPR050742">
    <property type="entry name" value="Helicase_Restrict-Modif_Enz"/>
</dbReference>
<reference evidence="4" key="2">
    <citation type="submission" date="2009-12" db="EMBL/GenBank/DDBJ databases">
        <authorList>
            <person name="Tetu S.G."/>
            <person name="Matson E."/>
            <person name="Ren Q."/>
            <person name="Seshadri R."/>
            <person name="Elbourne L."/>
            <person name="Hassan K.A."/>
            <person name="Durkin A."/>
            <person name="Radune D."/>
            <person name="Mohamoud Y."/>
            <person name="Shay R."/>
            <person name="Jin S."/>
            <person name="Zhang X."/>
            <person name="Lucey K."/>
            <person name="Ballor N.R."/>
            <person name="Ottesen E."/>
            <person name="Rosenthal R."/>
            <person name="Allen A."/>
            <person name="Leadbetter J.R."/>
            <person name="Paulsen I.T."/>
        </authorList>
    </citation>
    <scope>NUCLEOTIDE SEQUENCE</scope>
    <source>
        <strain evidence="4">ZAS-2</strain>
    </source>
</reference>
<dbReference type="REBASE" id="36218">
    <property type="entry name" value="TprZAS2ORF3115P"/>
</dbReference>
<dbReference type="PROSITE" id="PS00092">
    <property type="entry name" value="N6_MTASE"/>
    <property type="match status" value="1"/>
</dbReference>
<dbReference type="eggNOG" id="COG0286">
    <property type="taxonomic scope" value="Bacteria"/>
</dbReference>
<dbReference type="Pfam" id="PF13156">
    <property type="entry name" value="Mrr_cat_2"/>
    <property type="match status" value="1"/>
</dbReference>
<dbReference type="PRINTS" id="PR00507">
    <property type="entry name" value="N12N6MTFRASE"/>
</dbReference>
<dbReference type="Pfam" id="PF18135">
    <property type="entry name" value="Type_ISP_C"/>
    <property type="match status" value="1"/>
</dbReference>
<accession>D8L140</accession>
<dbReference type="Gene3D" id="3.40.50.150">
    <property type="entry name" value="Vaccinia Virus protein VP39"/>
    <property type="match status" value="1"/>
</dbReference>
<reference evidence="5" key="1">
    <citation type="submission" date="2009-12" db="EMBL/GenBank/DDBJ databases">
        <title>Complete sequence of Treponema primitia strain ZAS-2.</title>
        <authorList>
            <person name="Tetu S.G."/>
            <person name="Matson E."/>
            <person name="Ren Q."/>
            <person name="Seshadri R."/>
            <person name="Elbourne L."/>
            <person name="Hassan K.A."/>
            <person name="Durkin A."/>
            <person name="Radune D."/>
            <person name="Mohamoud Y."/>
            <person name="Shay R."/>
            <person name="Jin S."/>
            <person name="Zhang X."/>
            <person name="Lucey K."/>
            <person name="Ballor N.R."/>
            <person name="Ottesen E."/>
            <person name="Rosenthal R."/>
            <person name="Allen A."/>
            <person name="Leadbetter J.R."/>
            <person name="Paulsen I.T."/>
        </authorList>
    </citation>
    <scope>NUCLEOTIDE SEQUENCE [LARGE SCALE GENOMIC DNA]</scope>
    <source>
        <strain evidence="5">ATCC BAA-887 / DSM 12427 / ZAS-2</strain>
    </source>
</reference>
<dbReference type="InterPro" id="IPR011639">
    <property type="entry name" value="MethylTrfase_TaqI-like_dom"/>
</dbReference>
<keyword evidence="4" id="KW-0489">Methyltransferase</keyword>
<protein>
    <submittedName>
        <fullName evidence="4">Endonuclease and methylase LlaGI</fullName>
    </submittedName>
    <submittedName>
        <fullName evidence="3">Helicase domain-containing protein</fullName>
    </submittedName>
</protein>
<keyword evidence="3" id="KW-0547">Nucleotide-binding</keyword>
<dbReference type="InterPro" id="IPR011335">
    <property type="entry name" value="Restrct_endonuc-II-like"/>
</dbReference>
<dbReference type="InterPro" id="IPR053980">
    <property type="entry name" value="ISP_coupler"/>
</dbReference>
<dbReference type="InterPro" id="IPR006935">
    <property type="entry name" value="Helicase/UvrB_N"/>
</dbReference>
<dbReference type="GO" id="GO:0009007">
    <property type="term" value="F:site-specific DNA-methyltransferase (adenine-specific) activity"/>
    <property type="evidence" value="ECO:0007669"/>
    <property type="project" value="UniProtKB-EC"/>
</dbReference>
<dbReference type="Pfam" id="PF00271">
    <property type="entry name" value="Helicase_C"/>
    <property type="match status" value="1"/>
</dbReference>
<name>D8L140_TREPZ</name>
<evidence type="ECO:0000256" key="1">
    <source>
        <dbReference type="SAM" id="MobiDB-lite"/>
    </source>
</evidence>
<dbReference type="PANTHER" id="PTHR47396:SF1">
    <property type="entry name" value="ATP-DEPENDENT HELICASE IRC3-RELATED"/>
    <property type="match status" value="1"/>
</dbReference>